<feature type="coiled-coil region" evidence="6">
    <location>
        <begin position="285"/>
        <end position="316"/>
    </location>
</feature>
<evidence type="ECO:0000259" key="8">
    <source>
        <dbReference type="PROSITE" id="PS50011"/>
    </source>
</evidence>
<evidence type="ECO:0000256" key="2">
    <source>
        <dbReference type="ARBA" id="ARBA00022679"/>
    </source>
</evidence>
<evidence type="ECO:0000313" key="10">
    <source>
        <dbReference type="Proteomes" id="UP001165740"/>
    </source>
</evidence>
<feature type="domain" description="Protein kinase" evidence="8">
    <location>
        <begin position="22"/>
        <end position="282"/>
    </location>
</feature>
<sequence>MDVKKGTSLGTGALLEISFNDLCFYERCGGGTFGSVYRALWQSQNMIVAVKRLLVLEKEAQVLSFLSHRNIIKFYGAVVQDPNYCLVTEFAPNDSLYSYLRNANNTLDFAQIVKWAIEIAQGMNYLHYEAPVKVIHRDLKSKNVVLSEDWTCKLCDFGASRFIGSTTKMSLAGTFPWMAPEVIQSFPVSESCDTWSYGVVLWELLTKEVPFNGIEGFQVAWLVVEKGERLMIPSSCPPSFRKMMEQCWLLEPKLRPTFAQILSRLKAMSEDESLPDLTNSFLHQKRVWQKEIQATLERLKRAEKDICNKEQELKERELQLKERERSLIQQFNIVKLEDYDVNTWRDVDVYQWVMQFRASGNTADLAQYADLFLQNHINGRRLLRMVEKDLREMGISSVGHVMDFQLEIDTLKTHNFRLLNFPPLTKQADQTANLLPRESVTITLIIGHHLRKGQTLEETKWKMYVDVDLEEEEDKPVVTLVKEVAITCTKPAFGTCKLQQPPFIMNSWYQGVFPDMAIECVVTYEPTVHKPHFTRFKYELDTENSSSVQKSVLLTLKRLLPDSQVQPDDSVLTSSSMPTSPQHSSVSLVPHNVSSPNLQGAWSNVFKSVQLPPSRSSSQSNVWASIVAGKKPVTKPIPGTANVLISDPSTTGMVSRSSSVISRTSSSFTGHSESSSSLVTSGLVSAKSSSVSSVSKGAPEVKSSRAVTVQFSLEDNESSSQSEANNSSESGFSEKGINQSNATVDSDGPEPPNSCDLNKVSSNQCINYPSSGKSHQLTAATSKLQSNSFGRGVGRGRTRGNNTYIRTEGYGNTKYNTLSPSRSYSHYKQGRTDTSYHQRKFNKLEALEHPWGERKNKTGSEPFSQKYPNTTYQYRRAFSGGHTSPLGSQSQETTDESSDMTVTSSIKEKDVDGFQFVHSKKHQQYKRNKETR</sequence>
<feature type="region of interest" description="Disordered" evidence="7">
    <location>
        <begin position="565"/>
        <end position="590"/>
    </location>
</feature>
<dbReference type="RefSeq" id="XP_055874013.1">
    <property type="nucleotide sequence ID" value="XM_056018038.1"/>
</dbReference>
<dbReference type="GO" id="GO:0005737">
    <property type="term" value="C:cytoplasm"/>
    <property type="evidence" value="ECO:0007669"/>
    <property type="project" value="TreeGrafter"/>
</dbReference>
<feature type="compositionally biased region" description="Polar residues" evidence="7">
    <location>
        <begin position="813"/>
        <end position="826"/>
    </location>
</feature>
<evidence type="ECO:0000256" key="6">
    <source>
        <dbReference type="SAM" id="Coils"/>
    </source>
</evidence>
<feature type="compositionally biased region" description="Polar residues" evidence="7">
    <location>
        <begin position="755"/>
        <end position="789"/>
    </location>
</feature>
<dbReference type="RefSeq" id="XP_055874014.1">
    <property type="nucleotide sequence ID" value="XM_056018039.1"/>
</dbReference>
<keyword evidence="5" id="KW-0067">ATP-binding</keyword>
<feature type="region of interest" description="Disordered" evidence="7">
    <location>
        <begin position="712"/>
        <end position="834"/>
    </location>
</feature>
<keyword evidence="3" id="KW-0547">Nucleotide-binding</keyword>
<dbReference type="InterPro" id="IPR051681">
    <property type="entry name" value="Ser/Thr_Kinases-Pseudokinases"/>
</dbReference>
<dbReference type="PROSITE" id="PS50105">
    <property type="entry name" value="SAM_DOMAIN"/>
    <property type="match status" value="1"/>
</dbReference>
<dbReference type="Gene3D" id="3.30.200.20">
    <property type="entry name" value="Phosphorylase Kinase, domain 1"/>
    <property type="match status" value="1"/>
</dbReference>
<dbReference type="InterPro" id="IPR011009">
    <property type="entry name" value="Kinase-like_dom_sf"/>
</dbReference>
<dbReference type="SMART" id="SM00220">
    <property type="entry name" value="S_TKc"/>
    <property type="match status" value="1"/>
</dbReference>
<feature type="compositionally biased region" description="Polar residues" evidence="7">
    <location>
        <begin position="881"/>
        <end position="892"/>
    </location>
</feature>
<accession>A0A9W2ZGJ5</accession>
<feature type="region of interest" description="Disordered" evidence="7">
    <location>
        <begin position="877"/>
        <end position="932"/>
    </location>
</feature>
<dbReference type="OMA" id="GHSMELM"/>
<keyword evidence="1" id="KW-0723">Serine/threonine-protein kinase</keyword>
<evidence type="ECO:0000256" key="1">
    <source>
        <dbReference type="ARBA" id="ARBA00022527"/>
    </source>
</evidence>
<dbReference type="SUPFAM" id="SSF56112">
    <property type="entry name" value="Protein kinase-like (PK-like)"/>
    <property type="match status" value="1"/>
</dbReference>
<dbReference type="Gene3D" id="1.10.510.10">
    <property type="entry name" value="Transferase(Phosphotransferase) domain 1"/>
    <property type="match status" value="1"/>
</dbReference>
<name>A0A9W2ZGJ5_BIOGL</name>
<dbReference type="PANTHER" id="PTHR44329:SF288">
    <property type="entry name" value="MITOGEN-ACTIVATED PROTEIN KINASE KINASE KINASE 20"/>
    <property type="match status" value="1"/>
</dbReference>
<reference evidence="11 12" key="1">
    <citation type="submission" date="2025-04" db="UniProtKB">
        <authorList>
            <consortium name="RefSeq"/>
        </authorList>
    </citation>
    <scope>IDENTIFICATION</scope>
</reference>
<dbReference type="SMART" id="SM00454">
    <property type="entry name" value="SAM"/>
    <property type="match status" value="1"/>
</dbReference>
<feature type="region of interest" description="Disordered" evidence="7">
    <location>
        <begin position="637"/>
        <end position="658"/>
    </location>
</feature>
<dbReference type="AlphaFoldDB" id="A0A9W2ZGJ5"/>
<dbReference type="Proteomes" id="UP001165740">
    <property type="component" value="Chromosome 1"/>
</dbReference>
<organism evidence="10 11">
    <name type="scientific">Biomphalaria glabrata</name>
    <name type="common">Bloodfluke planorb</name>
    <name type="synonym">Freshwater snail</name>
    <dbReference type="NCBI Taxonomy" id="6526"/>
    <lineage>
        <taxon>Eukaryota</taxon>
        <taxon>Metazoa</taxon>
        <taxon>Spiralia</taxon>
        <taxon>Lophotrochozoa</taxon>
        <taxon>Mollusca</taxon>
        <taxon>Gastropoda</taxon>
        <taxon>Heterobranchia</taxon>
        <taxon>Euthyneura</taxon>
        <taxon>Panpulmonata</taxon>
        <taxon>Hygrophila</taxon>
        <taxon>Lymnaeoidea</taxon>
        <taxon>Planorbidae</taxon>
        <taxon>Biomphalaria</taxon>
    </lineage>
</organism>
<keyword evidence="4" id="KW-0418">Kinase</keyword>
<keyword evidence="2" id="KW-0808">Transferase</keyword>
<dbReference type="InterPro" id="IPR013761">
    <property type="entry name" value="SAM/pointed_sf"/>
</dbReference>
<evidence type="ECO:0000256" key="7">
    <source>
        <dbReference type="SAM" id="MobiDB-lite"/>
    </source>
</evidence>
<evidence type="ECO:0000259" key="9">
    <source>
        <dbReference type="PROSITE" id="PS50105"/>
    </source>
</evidence>
<dbReference type="InterPro" id="IPR008271">
    <property type="entry name" value="Ser/Thr_kinase_AS"/>
</dbReference>
<evidence type="ECO:0000256" key="4">
    <source>
        <dbReference type="ARBA" id="ARBA00022777"/>
    </source>
</evidence>
<dbReference type="GO" id="GO:0005524">
    <property type="term" value="F:ATP binding"/>
    <property type="evidence" value="ECO:0007669"/>
    <property type="project" value="UniProtKB-KW"/>
</dbReference>
<dbReference type="InterPro" id="IPR001245">
    <property type="entry name" value="Ser-Thr/Tyr_kinase_cat_dom"/>
</dbReference>
<dbReference type="PROSITE" id="PS50011">
    <property type="entry name" value="PROTEIN_KINASE_DOM"/>
    <property type="match status" value="1"/>
</dbReference>
<evidence type="ECO:0000256" key="5">
    <source>
        <dbReference type="ARBA" id="ARBA00022840"/>
    </source>
</evidence>
<feature type="compositionally biased region" description="Low complexity" evidence="7">
    <location>
        <begin position="718"/>
        <end position="730"/>
    </location>
</feature>
<evidence type="ECO:0000313" key="11">
    <source>
        <dbReference type="RefSeq" id="XP_055874013.1"/>
    </source>
</evidence>
<feature type="compositionally biased region" description="Low complexity" evidence="7">
    <location>
        <begin position="573"/>
        <end position="587"/>
    </location>
</feature>
<keyword evidence="10" id="KW-1185">Reference proteome</keyword>
<dbReference type="Gene3D" id="1.10.150.50">
    <property type="entry name" value="Transcription Factor, Ets-1"/>
    <property type="match status" value="1"/>
</dbReference>
<dbReference type="InterPro" id="IPR001660">
    <property type="entry name" value="SAM"/>
</dbReference>
<dbReference type="GeneID" id="106077250"/>
<gene>
    <name evidence="11 12" type="primary">LOC106077250</name>
</gene>
<dbReference type="PANTHER" id="PTHR44329">
    <property type="entry name" value="SERINE/THREONINE-PROTEIN KINASE TNNI3K-RELATED"/>
    <property type="match status" value="1"/>
</dbReference>
<keyword evidence="6" id="KW-0175">Coiled coil</keyword>
<dbReference type="PRINTS" id="PR00109">
    <property type="entry name" value="TYRKINASE"/>
</dbReference>
<dbReference type="PROSITE" id="PS00108">
    <property type="entry name" value="PROTEIN_KINASE_ST"/>
    <property type="match status" value="1"/>
</dbReference>
<feature type="domain" description="SAM" evidence="9">
    <location>
        <begin position="344"/>
        <end position="414"/>
    </location>
</feature>
<proteinExistence type="predicted"/>
<dbReference type="OrthoDB" id="339325at2759"/>
<protein>
    <submittedName>
        <fullName evidence="11 12">Mitogen-activated protein kinase kinase kinase 20-like</fullName>
    </submittedName>
</protein>
<dbReference type="Pfam" id="PF07714">
    <property type="entry name" value="PK_Tyr_Ser-Thr"/>
    <property type="match status" value="1"/>
</dbReference>
<dbReference type="GO" id="GO:0004674">
    <property type="term" value="F:protein serine/threonine kinase activity"/>
    <property type="evidence" value="ECO:0007669"/>
    <property type="project" value="UniProtKB-KW"/>
</dbReference>
<dbReference type="InterPro" id="IPR000719">
    <property type="entry name" value="Prot_kinase_dom"/>
</dbReference>
<evidence type="ECO:0000256" key="3">
    <source>
        <dbReference type="ARBA" id="ARBA00022741"/>
    </source>
</evidence>
<dbReference type="SUPFAM" id="SSF47769">
    <property type="entry name" value="SAM/Pointed domain"/>
    <property type="match status" value="1"/>
</dbReference>
<dbReference type="Pfam" id="PF00536">
    <property type="entry name" value="SAM_1"/>
    <property type="match status" value="1"/>
</dbReference>
<evidence type="ECO:0000313" key="12">
    <source>
        <dbReference type="RefSeq" id="XP_055874014.1"/>
    </source>
</evidence>